<comment type="caution">
    <text evidence="5">The sequence shown here is derived from an EMBL/GenBank/DDBJ whole genome shotgun (WGS) entry which is preliminary data.</text>
</comment>
<sequence length="78" mass="8550">MSRRATSTSSVIDASHGGVASAELEVDGDSRLCFCGLKAWMRTSKTERNPGRRFFGCPRFSNSSSVSLFTLCFAFGFR</sequence>
<evidence type="ECO:0000256" key="3">
    <source>
        <dbReference type="ARBA" id="ARBA00022833"/>
    </source>
</evidence>
<dbReference type="GO" id="GO:0008270">
    <property type="term" value="F:zinc ion binding"/>
    <property type="evidence" value="ECO:0007669"/>
    <property type="project" value="UniProtKB-KW"/>
</dbReference>
<dbReference type="Proteomes" id="UP000516437">
    <property type="component" value="Chromosome 2"/>
</dbReference>
<evidence type="ECO:0000259" key="4">
    <source>
        <dbReference type="Pfam" id="PF06839"/>
    </source>
</evidence>
<keyword evidence="6" id="KW-1185">Reference proteome</keyword>
<evidence type="ECO:0000313" key="5">
    <source>
        <dbReference type="EMBL" id="KAB1224252.1"/>
    </source>
</evidence>
<dbReference type="InterPro" id="IPR010666">
    <property type="entry name" value="Znf_GRF"/>
</dbReference>
<keyword evidence="3" id="KW-0862">Zinc</keyword>
<organism evidence="5 6">
    <name type="scientific">Morella rubra</name>
    <name type="common">Chinese bayberry</name>
    <dbReference type="NCBI Taxonomy" id="262757"/>
    <lineage>
        <taxon>Eukaryota</taxon>
        <taxon>Viridiplantae</taxon>
        <taxon>Streptophyta</taxon>
        <taxon>Embryophyta</taxon>
        <taxon>Tracheophyta</taxon>
        <taxon>Spermatophyta</taxon>
        <taxon>Magnoliopsida</taxon>
        <taxon>eudicotyledons</taxon>
        <taxon>Gunneridae</taxon>
        <taxon>Pentapetalae</taxon>
        <taxon>rosids</taxon>
        <taxon>fabids</taxon>
        <taxon>Fagales</taxon>
        <taxon>Myricaceae</taxon>
        <taxon>Morella</taxon>
    </lineage>
</organism>
<dbReference type="OrthoDB" id="2822301at2759"/>
<keyword evidence="2" id="KW-0863">Zinc-finger</keyword>
<evidence type="ECO:0000256" key="2">
    <source>
        <dbReference type="ARBA" id="ARBA00022771"/>
    </source>
</evidence>
<accession>A0A6A1WG55</accession>
<name>A0A6A1WG55_9ROSI</name>
<reference evidence="5 6" key="1">
    <citation type="journal article" date="2019" name="Plant Biotechnol. J.">
        <title>The red bayberry genome and genetic basis of sex determination.</title>
        <authorList>
            <person name="Jia H.M."/>
            <person name="Jia H.J."/>
            <person name="Cai Q.L."/>
            <person name="Wang Y."/>
            <person name="Zhao H.B."/>
            <person name="Yang W.F."/>
            <person name="Wang G.Y."/>
            <person name="Li Y.H."/>
            <person name="Zhan D.L."/>
            <person name="Shen Y.T."/>
            <person name="Niu Q.F."/>
            <person name="Chang L."/>
            <person name="Qiu J."/>
            <person name="Zhao L."/>
            <person name="Xie H.B."/>
            <person name="Fu W.Y."/>
            <person name="Jin J."/>
            <person name="Li X.W."/>
            <person name="Jiao Y."/>
            <person name="Zhou C.C."/>
            <person name="Tu T."/>
            <person name="Chai C.Y."/>
            <person name="Gao J.L."/>
            <person name="Fan L.J."/>
            <person name="van de Weg E."/>
            <person name="Wang J.Y."/>
            <person name="Gao Z.S."/>
        </authorList>
    </citation>
    <scope>NUCLEOTIDE SEQUENCE [LARGE SCALE GENOMIC DNA]</scope>
    <source>
        <tissue evidence="5">Leaves</tissue>
    </source>
</reference>
<dbReference type="AlphaFoldDB" id="A0A6A1WG55"/>
<gene>
    <name evidence="5" type="ORF">CJ030_MR2G019253</name>
</gene>
<feature type="domain" description="GRF-type" evidence="4">
    <location>
        <begin position="32"/>
        <end position="62"/>
    </location>
</feature>
<keyword evidence="1" id="KW-0479">Metal-binding</keyword>
<evidence type="ECO:0000256" key="1">
    <source>
        <dbReference type="ARBA" id="ARBA00022723"/>
    </source>
</evidence>
<evidence type="ECO:0000313" key="6">
    <source>
        <dbReference type="Proteomes" id="UP000516437"/>
    </source>
</evidence>
<dbReference type="EMBL" id="RXIC02000020">
    <property type="protein sequence ID" value="KAB1224252.1"/>
    <property type="molecule type" value="Genomic_DNA"/>
</dbReference>
<proteinExistence type="predicted"/>
<dbReference type="Pfam" id="PF06839">
    <property type="entry name" value="Zn_ribbon_GRF"/>
    <property type="match status" value="1"/>
</dbReference>
<protein>
    <recommendedName>
        <fullName evidence="4">GRF-type domain-containing protein</fullName>
    </recommendedName>
</protein>